<dbReference type="AlphaFoldDB" id="A0A3D8QYX8"/>
<feature type="compositionally biased region" description="Basic and acidic residues" evidence="1">
    <location>
        <begin position="404"/>
        <end position="416"/>
    </location>
</feature>
<feature type="region of interest" description="Disordered" evidence="1">
    <location>
        <begin position="597"/>
        <end position="663"/>
    </location>
</feature>
<evidence type="ECO:0000256" key="1">
    <source>
        <dbReference type="SAM" id="MobiDB-lite"/>
    </source>
</evidence>
<feature type="compositionally biased region" description="Polar residues" evidence="1">
    <location>
        <begin position="756"/>
        <end position="777"/>
    </location>
</feature>
<comment type="caution">
    <text evidence="2">The sequence shown here is derived from an EMBL/GenBank/DDBJ whole genome shotgun (WGS) entry which is preliminary data.</text>
</comment>
<name>A0A3D8QYX8_9HELO</name>
<feature type="compositionally biased region" description="Basic and acidic residues" evidence="1">
    <location>
        <begin position="729"/>
        <end position="747"/>
    </location>
</feature>
<protein>
    <submittedName>
        <fullName evidence="2">Uncharacterized protein</fullName>
    </submittedName>
</protein>
<organism evidence="2 3">
    <name type="scientific">Coleophoma crateriformis</name>
    <dbReference type="NCBI Taxonomy" id="565419"/>
    <lineage>
        <taxon>Eukaryota</taxon>
        <taxon>Fungi</taxon>
        <taxon>Dikarya</taxon>
        <taxon>Ascomycota</taxon>
        <taxon>Pezizomycotina</taxon>
        <taxon>Leotiomycetes</taxon>
        <taxon>Helotiales</taxon>
        <taxon>Dermateaceae</taxon>
        <taxon>Coleophoma</taxon>
    </lineage>
</organism>
<feature type="compositionally biased region" description="Basic and acidic residues" evidence="1">
    <location>
        <begin position="638"/>
        <end position="659"/>
    </location>
</feature>
<proteinExistence type="predicted"/>
<feature type="compositionally biased region" description="Basic and acidic residues" evidence="1">
    <location>
        <begin position="696"/>
        <end position="708"/>
    </location>
</feature>
<feature type="region of interest" description="Disordered" evidence="1">
    <location>
        <begin position="352"/>
        <end position="440"/>
    </location>
</feature>
<feature type="compositionally biased region" description="Basic and acidic residues" evidence="1">
    <location>
        <begin position="614"/>
        <end position="629"/>
    </location>
</feature>
<feature type="region of interest" description="Disordered" evidence="1">
    <location>
        <begin position="686"/>
        <end position="797"/>
    </location>
</feature>
<dbReference type="Proteomes" id="UP000256328">
    <property type="component" value="Unassembled WGS sequence"/>
</dbReference>
<gene>
    <name evidence="2" type="ORF">BP5796_09726</name>
</gene>
<reference evidence="2 3" key="1">
    <citation type="journal article" date="2018" name="IMA Fungus">
        <title>IMA Genome-F 9: Draft genome sequence of Annulohypoxylon stygium, Aspergillus mulundensis, Berkeleyomyces basicola (syn. Thielaviopsis basicola), Ceratocystis smalleyi, two Cercospora beticola strains, Coleophoma cylindrospora, Fusarium fracticaudum, Phialophora cf. hyalina, and Morchella septimelata.</title>
        <authorList>
            <person name="Wingfield B.D."/>
            <person name="Bills G.F."/>
            <person name="Dong Y."/>
            <person name="Huang W."/>
            <person name="Nel W.J."/>
            <person name="Swalarsk-Parry B.S."/>
            <person name="Vaghefi N."/>
            <person name="Wilken P.M."/>
            <person name="An Z."/>
            <person name="de Beer Z.W."/>
            <person name="De Vos L."/>
            <person name="Chen L."/>
            <person name="Duong T.A."/>
            <person name="Gao Y."/>
            <person name="Hammerbacher A."/>
            <person name="Kikkert J.R."/>
            <person name="Li Y."/>
            <person name="Li H."/>
            <person name="Li K."/>
            <person name="Li Q."/>
            <person name="Liu X."/>
            <person name="Ma X."/>
            <person name="Naidoo K."/>
            <person name="Pethybridge S.J."/>
            <person name="Sun J."/>
            <person name="Steenkamp E.T."/>
            <person name="van der Nest M.A."/>
            <person name="van Wyk S."/>
            <person name="Wingfield M.J."/>
            <person name="Xiong C."/>
            <person name="Yue Q."/>
            <person name="Zhang X."/>
        </authorList>
    </citation>
    <scope>NUCLEOTIDE SEQUENCE [LARGE SCALE GENOMIC DNA]</scope>
    <source>
        <strain evidence="2 3">BP5796</strain>
    </source>
</reference>
<dbReference type="OrthoDB" id="10299839at2759"/>
<evidence type="ECO:0000313" key="3">
    <source>
        <dbReference type="Proteomes" id="UP000256328"/>
    </source>
</evidence>
<evidence type="ECO:0000313" key="2">
    <source>
        <dbReference type="EMBL" id="RDW66977.1"/>
    </source>
</evidence>
<dbReference type="EMBL" id="PDLN01000014">
    <property type="protein sequence ID" value="RDW66977.1"/>
    <property type="molecule type" value="Genomic_DNA"/>
</dbReference>
<keyword evidence="3" id="KW-1185">Reference proteome</keyword>
<sequence>MDNLNPLIRKVADATVDVVKLKARQAAAWVQQNMEPYPEIHEMERQYYHDMHFKHAEDCGDDAINREHELDITRKRYPIQEPEVVFKVVPRTRGPSPITGFSSPEESARCRQTWESFVARTPSPAQEPSDAEEEVKVRLKTVMADYAVPSRTPSPIQEAYDSEEELKVRLKTIMADYTGTPRTPSPAEDDFDLLREAEHIVAMNRPKVKISESQAEKTETGLKEAMKDEVLSPWKPWDDTRIYQGPRDQSPEYRRTDFTDEELAHRERVKEKIRTTQERDARFRRRIVGGYEKTCENARVDAYTGIFIPTLEGWDGMHEKRSAPVLNLPPLIDFGNCRKLTKHREDYEFVQHARRPLDSKPAGAGLSREPTPVPTYSEALPPDDRHNRRKKKQSGTAQSVFGKEASKRKSSRETPQHSDTGFIEDGGATESGSGKIQPVTDGRVGQEMSLKNTAPQEQSWTPTKEYWGTFIESERTSQNSFAIPNKSAAKKYPADGLKQLIDYNKMHVCNTATAATRSQGGINEVSVATPQQLLGTTKPSNITLFEWVSSMPSSPELINREAITETELLSAPCMSKQQTELKYSMEPKGLKIAGKTSEGHIHQAAPSPSAPGIPDRKSSGNKSSRESGHRRASYHPAELTHETKEKGFEKHGPHAKDKPMTWATPLPPGIWERTSARHQEFWRNSNARATSSTTIKQDRAKKEIDSKPRAVPIVPCTPELHPKARRSHKSQEQGRGKMGNRLDDRYICKPAAICQRRNNPGDSDSDASFYTAKSSITPPYRRPVWPASYAQAQPREE</sequence>
<accession>A0A3D8QYX8</accession>
<feature type="compositionally biased region" description="Polar residues" evidence="1">
    <location>
        <begin position="686"/>
        <end position="695"/>
    </location>
</feature>